<comment type="caution">
    <text evidence="3">The sequence shown here is derived from an EMBL/GenBank/DDBJ whole genome shotgun (WGS) entry which is preliminary data.</text>
</comment>
<feature type="coiled-coil region" evidence="1">
    <location>
        <begin position="467"/>
        <end position="498"/>
    </location>
</feature>
<accession>A0A9P4TVT5</accession>
<feature type="coiled-coil region" evidence="1">
    <location>
        <begin position="367"/>
        <end position="435"/>
    </location>
</feature>
<dbReference type="Proteomes" id="UP000800235">
    <property type="component" value="Unassembled WGS sequence"/>
</dbReference>
<reference evidence="3" key="1">
    <citation type="journal article" date="2020" name="Stud. Mycol.">
        <title>101 Dothideomycetes genomes: a test case for predicting lifestyles and emergence of pathogens.</title>
        <authorList>
            <person name="Haridas S."/>
            <person name="Albert R."/>
            <person name="Binder M."/>
            <person name="Bloem J."/>
            <person name="Labutti K."/>
            <person name="Salamov A."/>
            <person name="Andreopoulos B."/>
            <person name="Baker S."/>
            <person name="Barry K."/>
            <person name="Bills G."/>
            <person name="Bluhm B."/>
            <person name="Cannon C."/>
            <person name="Castanera R."/>
            <person name="Culley D."/>
            <person name="Daum C."/>
            <person name="Ezra D."/>
            <person name="Gonzalez J."/>
            <person name="Henrissat B."/>
            <person name="Kuo A."/>
            <person name="Liang C."/>
            <person name="Lipzen A."/>
            <person name="Lutzoni F."/>
            <person name="Magnuson J."/>
            <person name="Mondo S."/>
            <person name="Nolan M."/>
            <person name="Ohm R."/>
            <person name="Pangilinan J."/>
            <person name="Park H.-J."/>
            <person name="Ramirez L."/>
            <person name="Alfaro M."/>
            <person name="Sun H."/>
            <person name="Tritt A."/>
            <person name="Yoshinaga Y."/>
            <person name="Zwiers L.-H."/>
            <person name="Turgeon B."/>
            <person name="Goodwin S."/>
            <person name="Spatafora J."/>
            <person name="Crous P."/>
            <person name="Grigoriev I."/>
        </authorList>
    </citation>
    <scope>NUCLEOTIDE SEQUENCE</scope>
    <source>
        <strain evidence="3">CBS 130266</strain>
    </source>
</reference>
<keyword evidence="4" id="KW-1185">Reference proteome</keyword>
<feature type="coiled-coil region" evidence="1">
    <location>
        <begin position="528"/>
        <end position="562"/>
    </location>
</feature>
<proteinExistence type="predicted"/>
<feature type="region of interest" description="Disordered" evidence="2">
    <location>
        <begin position="567"/>
        <end position="620"/>
    </location>
</feature>
<feature type="region of interest" description="Disordered" evidence="2">
    <location>
        <begin position="210"/>
        <end position="240"/>
    </location>
</feature>
<feature type="region of interest" description="Disordered" evidence="2">
    <location>
        <begin position="1"/>
        <end position="22"/>
    </location>
</feature>
<protein>
    <submittedName>
        <fullName evidence="3">Uncharacterized protein</fullName>
    </submittedName>
</protein>
<dbReference type="AlphaFoldDB" id="A0A9P4TVT5"/>
<dbReference type="EMBL" id="MU007067">
    <property type="protein sequence ID" value="KAF2425804.1"/>
    <property type="molecule type" value="Genomic_DNA"/>
</dbReference>
<evidence type="ECO:0000256" key="1">
    <source>
        <dbReference type="SAM" id="Coils"/>
    </source>
</evidence>
<evidence type="ECO:0000256" key="2">
    <source>
        <dbReference type="SAM" id="MobiDB-lite"/>
    </source>
</evidence>
<evidence type="ECO:0000313" key="3">
    <source>
        <dbReference type="EMBL" id="KAF2425804.1"/>
    </source>
</evidence>
<name>A0A9P4TVT5_9PEZI</name>
<gene>
    <name evidence="3" type="ORF">EJ08DRAFT_383797</name>
</gene>
<feature type="compositionally biased region" description="Basic and acidic residues" evidence="2">
    <location>
        <begin position="611"/>
        <end position="620"/>
    </location>
</feature>
<evidence type="ECO:0000313" key="4">
    <source>
        <dbReference type="Proteomes" id="UP000800235"/>
    </source>
</evidence>
<keyword evidence="1" id="KW-0175">Coiled coil</keyword>
<feature type="compositionally biased region" description="Basic and acidic residues" evidence="2">
    <location>
        <begin position="211"/>
        <end position="240"/>
    </location>
</feature>
<sequence>MGDTSGPAFAPTSSQGDVVAHAQYTRDQIAQLRPDSDDFMEGDAPIPSDGDKLQVCNLLAIVLASPSLNNAEKLESVYELWSKLTPEFKRELDTLNRASSDRTNRIQLLRQEKSMGGRAQAKIKNSRRVDGRAGPPVDVDLRRIWVLKRCIKDLKSQLRQNKDPQSDALKKKLATCKNDLKICKAGDEACSSELIIHNREFGAEQSAHYATKQELKSEKSAHATAREELGKERADHEATRDMKKQLYESHIAEMRDHNLTRGDNKALSDKNSELQTEIVRMGNEVSTANHGRDQWKKEAKLQKKLHLQYKEEGVKKDAEILQLRGEITELKAGIWKVVIDDYGNVVKFCSRGATQILKENESLIAWKSQHEKDLELQKKKSDELLERKIESYKLQAQNACREQKKEQKQKFESYKNQAQDAYKELRKEHKQKLEDQSYESEWRVATLESEHADALKMEEKKHKHDLDDQLDKQVNEHNQDLEDQLKKQGDQHKRYVEDITANNQAEVRTLNGKITELQQDSAAKDSQVTELGTQLATAQEEIEDLEAKADASDSEFVKAMQDEMAEKDVEMGKRKRLRRRLLPSQSLMRQKMLRLSSSSKISRTNSMSRRRSTDKNSKIN</sequence>
<organism evidence="3 4">
    <name type="scientific">Tothia fuscella</name>
    <dbReference type="NCBI Taxonomy" id="1048955"/>
    <lineage>
        <taxon>Eukaryota</taxon>
        <taxon>Fungi</taxon>
        <taxon>Dikarya</taxon>
        <taxon>Ascomycota</taxon>
        <taxon>Pezizomycotina</taxon>
        <taxon>Dothideomycetes</taxon>
        <taxon>Pleosporomycetidae</taxon>
        <taxon>Venturiales</taxon>
        <taxon>Cylindrosympodiaceae</taxon>
        <taxon>Tothia</taxon>
    </lineage>
</organism>